<protein>
    <recommendedName>
        <fullName evidence="4">Terminase</fullName>
    </recommendedName>
</protein>
<reference evidence="3" key="1">
    <citation type="journal article" date="2019" name="Int. J. Syst. Evol. Microbiol.">
        <title>The Global Catalogue of Microorganisms (GCM) 10K type strain sequencing project: providing services to taxonomists for standard genome sequencing and annotation.</title>
        <authorList>
            <consortium name="The Broad Institute Genomics Platform"/>
            <consortium name="The Broad Institute Genome Sequencing Center for Infectious Disease"/>
            <person name="Wu L."/>
            <person name="Ma J."/>
        </authorList>
    </citation>
    <scope>NUCLEOTIDE SEQUENCE [LARGE SCALE GENOMIC DNA]</scope>
    <source>
        <strain evidence="3">KCTC 42280</strain>
    </source>
</reference>
<dbReference type="EMBL" id="BMZR01000001">
    <property type="protein sequence ID" value="GHD25693.1"/>
    <property type="molecule type" value="Genomic_DNA"/>
</dbReference>
<dbReference type="InterPro" id="IPR010270">
    <property type="entry name" value="Phage_P2_GpM"/>
</dbReference>
<comment type="caution">
    <text evidence="2">The sequence shown here is derived from an EMBL/GenBank/DDBJ whole genome shotgun (WGS) entry which is preliminary data.</text>
</comment>
<evidence type="ECO:0000313" key="2">
    <source>
        <dbReference type="EMBL" id="GHD25693.1"/>
    </source>
</evidence>
<accession>A0ABQ3GMV0</accession>
<sequence length="248" mass="27268">MMKSNSLRDHFIRTTAAKKAKAANNDPRLSAQVLGRRTGTTMVSQSTPISDAPSETDSGTAPENVGGIALKFWNDDQNLSGIQSISHKKELKADLLPGYLPWIEGTIAEGVGDQDDMLVKLMVWCLDTHEFKTATDIAEYALLNDFVMPEPFTRDVATVFVEQLSDELLSIRKDTDTAVYADLIQRAIDSTTSQDMPDQVRAKLYRVLGDSLKDAKPDEAITAYEIAIKLDDKVGCKKDLAQLTKAGE</sequence>
<gene>
    <name evidence="2" type="ORF">GCM10016272_01820</name>
</gene>
<feature type="compositionally biased region" description="Polar residues" evidence="1">
    <location>
        <begin position="38"/>
        <end position="61"/>
    </location>
</feature>
<proteinExistence type="predicted"/>
<name>A0ABQ3GMV0_9GAMM</name>
<keyword evidence="3" id="KW-1185">Reference proteome</keyword>
<organism evidence="2 3">
    <name type="scientific">Psychrobacter glaciei</name>
    <dbReference type="NCBI Taxonomy" id="619771"/>
    <lineage>
        <taxon>Bacteria</taxon>
        <taxon>Pseudomonadati</taxon>
        <taxon>Pseudomonadota</taxon>
        <taxon>Gammaproteobacteria</taxon>
        <taxon>Moraxellales</taxon>
        <taxon>Moraxellaceae</taxon>
        <taxon>Psychrobacter</taxon>
    </lineage>
</organism>
<evidence type="ECO:0000313" key="3">
    <source>
        <dbReference type="Proteomes" id="UP000610203"/>
    </source>
</evidence>
<evidence type="ECO:0000256" key="1">
    <source>
        <dbReference type="SAM" id="MobiDB-lite"/>
    </source>
</evidence>
<evidence type="ECO:0008006" key="4">
    <source>
        <dbReference type="Google" id="ProtNLM"/>
    </source>
</evidence>
<feature type="region of interest" description="Disordered" evidence="1">
    <location>
        <begin position="37"/>
        <end position="61"/>
    </location>
</feature>
<dbReference type="Pfam" id="PF05944">
    <property type="entry name" value="Phage_term_smal"/>
    <property type="match status" value="1"/>
</dbReference>
<dbReference type="Proteomes" id="UP000610203">
    <property type="component" value="Unassembled WGS sequence"/>
</dbReference>